<evidence type="ECO:0000313" key="10">
    <source>
        <dbReference type="Proteomes" id="UP000825933"/>
    </source>
</evidence>
<evidence type="ECO:0000259" key="8">
    <source>
        <dbReference type="Pfam" id="PF03447"/>
    </source>
</evidence>
<comment type="catalytic activity">
    <reaction evidence="6">
        <text>L-aspartate + NAD(+) + H2O = oxaloacetate + NH4(+) + NADH + H(+)</text>
        <dbReference type="Rhea" id="RHEA:11788"/>
        <dbReference type="ChEBI" id="CHEBI:15377"/>
        <dbReference type="ChEBI" id="CHEBI:15378"/>
        <dbReference type="ChEBI" id="CHEBI:16452"/>
        <dbReference type="ChEBI" id="CHEBI:28938"/>
        <dbReference type="ChEBI" id="CHEBI:29991"/>
        <dbReference type="ChEBI" id="CHEBI:57540"/>
        <dbReference type="ChEBI" id="CHEBI:57945"/>
        <dbReference type="EC" id="1.4.1.21"/>
    </reaction>
</comment>
<keyword evidence="10" id="KW-1185">Reference proteome</keyword>
<keyword evidence="2 6" id="KW-0662">Pyridine nucleotide biosynthesis</keyword>
<dbReference type="InterPro" id="IPR002811">
    <property type="entry name" value="Asp_DH"/>
</dbReference>
<dbReference type="EC" id="1.4.1.21" evidence="6"/>
<keyword evidence="5 6" id="KW-0520">NAD</keyword>
<dbReference type="EMBL" id="JAIOUQ010000003">
    <property type="protein sequence ID" value="MBZ2165136.1"/>
    <property type="molecule type" value="Genomic_DNA"/>
</dbReference>
<dbReference type="InterPro" id="IPR005106">
    <property type="entry name" value="Asp/hSer_DH_NAD-bd"/>
</dbReference>
<organism evidence="9 10">
    <name type="scientific">Methanobacterium spitsbergense</name>
    <dbReference type="NCBI Taxonomy" id="2874285"/>
    <lineage>
        <taxon>Archaea</taxon>
        <taxon>Methanobacteriati</taxon>
        <taxon>Methanobacteriota</taxon>
        <taxon>Methanomada group</taxon>
        <taxon>Methanobacteria</taxon>
        <taxon>Methanobacteriales</taxon>
        <taxon>Methanobacteriaceae</taxon>
        <taxon>Methanobacterium</taxon>
    </lineage>
</organism>
<dbReference type="PANTHER" id="PTHR31873">
    <property type="entry name" value="L-ASPARTATE DEHYDROGENASE-RELATED"/>
    <property type="match status" value="1"/>
</dbReference>
<evidence type="ECO:0000256" key="5">
    <source>
        <dbReference type="ARBA" id="ARBA00023027"/>
    </source>
</evidence>
<evidence type="ECO:0000256" key="3">
    <source>
        <dbReference type="ARBA" id="ARBA00022857"/>
    </source>
</evidence>
<dbReference type="SUPFAM" id="SSF51735">
    <property type="entry name" value="NAD(P)-binding Rossmann-fold domains"/>
    <property type="match status" value="1"/>
</dbReference>
<dbReference type="Gene3D" id="3.30.360.10">
    <property type="entry name" value="Dihydrodipicolinate Reductase, domain 2"/>
    <property type="match status" value="1"/>
</dbReference>
<dbReference type="Pfam" id="PF03447">
    <property type="entry name" value="NAD_binding_3"/>
    <property type="match status" value="1"/>
</dbReference>
<feature type="binding site" evidence="6">
    <location>
        <position position="177"/>
    </location>
    <ligand>
        <name>NAD(+)</name>
        <dbReference type="ChEBI" id="CHEBI:57540"/>
    </ligand>
</feature>
<feature type="domain" description="Aspartate/homoserine dehydrogenase NAD-binding" evidence="8">
    <location>
        <begin position="7"/>
        <end position="118"/>
    </location>
</feature>
<dbReference type="Pfam" id="PF01958">
    <property type="entry name" value="Asp_DH_C"/>
    <property type="match status" value="1"/>
</dbReference>
<comment type="function">
    <text evidence="6">Specifically catalyzes the NAD or NADP-dependent dehydrogenation of L-aspartate to iminoaspartate.</text>
</comment>
<comment type="miscellaneous">
    <text evidence="6">The iminoaspartate product is unstable in aqueous solution and can decompose to oxaloacetate and ammonia.</text>
</comment>
<comment type="catalytic activity">
    <reaction evidence="6">
        <text>L-aspartate + NADP(+) + H2O = oxaloacetate + NH4(+) + NADPH + H(+)</text>
        <dbReference type="Rhea" id="RHEA:11784"/>
        <dbReference type="ChEBI" id="CHEBI:15377"/>
        <dbReference type="ChEBI" id="CHEBI:15378"/>
        <dbReference type="ChEBI" id="CHEBI:16452"/>
        <dbReference type="ChEBI" id="CHEBI:28938"/>
        <dbReference type="ChEBI" id="CHEBI:29991"/>
        <dbReference type="ChEBI" id="CHEBI:57783"/>
        <dbReference type="ChEBI" id="CHEBI:58349"/>
        <dbReference type="EC" id="1.4.1.21"/>
    </reaction>
</comment>
<evidence type="ECO:0000256" key="4">
    <source>
        <dbReference type="ARBA" id="ARBA00023002"/>
    </source>
</evidence>
<evidence type="ECO:0000259" key="7">
    <source>
        <dbReference type="Pfam" id="PF01958"/>
    </source>
</evidence>
<dbReference type="Proteomes" id="UP000825933">
    <property type="component" value="Unassembled WGS sequence"/>
</dbReference>
<dbReference type="InterPro" id="IPR020626">
    <property type="entry name" value="Asp_DH_prok"/>
</dbReference>
<name>A0A8T5UT43_9EURY</name>
<feature type="binding site" evidence="6">
    <location>
        <position position="121"/>
    </location>
    <ligand>
        <name>NAD(+)</name>
        <dbReference type="ChEBI" id="CHEBI:57540"/>
    </ligand>
</feature>
<dbReference type="GO" id="GO:0009435">
    <property type="term" value="P:NAD+ biosynthetic process"/>
    <property type="evidence" value="ECO:0007669"/>
    <property type="project" value="UniProtKB-UniRule"/>
</dbReference>
<dbReference type="InterPro" id="IPR022487">
    <property type="entry name" value="Asp_DH_arc"/>
</dbReference>
<dbReference type="Gene3D" id="3.40.50.720">
    <property type="entry name" value="NAD(P)-binding Rossmann-like Domain"/>
    <property type="match status" value="1"/>
</dbReference>
<keyword evidence="4 6" id="KW-0560">Oxidoreductase</keyword>
<reference evidence="10" key="1">
    <citation type="journal article" date="2022" name="Microbiol. Resour. Announc.">
        <title>Draft Genome Sequence of a Methanogenic Archaeon from West Spitsbergen Permafrost.</title>
        <authorList>
            <person name="Trubitsyn V."/>
            <person name="Rivkina E."/>
            <person name="Shcherbakova V."/>
        </authorList>
    </citation>
    <scope>NUCLEOTIDE SEQUENCE [LARGE SCALE GENOMIC DNA]</scope>
    <source>
        <strain evidence="10">VT</strain>
    </source>
</reference>
<comment type="caution">
    <text evidence="9">The sequence shown here is derived from an EMBL/GenBank/DDBJ whole genome shotgun (WGS) entry which is preliminary data.</text>
</comment>
<feature type="active site" evidence="6">
    <location>
        <position position="205"/>
    </location>
</feature>
<dbReference type="HAMAP" id="MF_01265">
    <property type="entry name" value="NadX"/>
    <property type="match status" value="1"/>
</dbReference>
<dbReference type="RefSeq" id="WP_223790762.1">
    <property type="nucleotide sequence ID" value="NZ_JAIOUQ010000003.1"/>
</dbReference>
<dbReference type="NCBIfam" id="NF009830">
    <property type="entry name" value="PRK13304.1"/>
    <property type="match status" value="1"/>
</dbReference>
<dbReference type="NCBIfam" id="TIGR03855">
    <property type="entry name" value="NAD_NadX"/>
    <property type="match status" value="1"/>
</dbReference>
<dbReference type="InterPro" id="IPR036291">
    <property type="entry name" value="NAD(P)-bd_dom_sf"/>
</dbReference>
<dbReference type="PANTHER" id="PTHR31873:SF6">
    <property type="entry name" value="ASPARTATE DEHYDROGENASE DOMAIN-CONTAINING PROTEIN"/>
    <property type="match status" value="1"/>
</dbReference>
<comment type="pathway">
    <text evidence="6">Cofactor biosynthesis; NAD(+) biosynthesis; iminoaspartate from L-aspartate (dehydrogenase route): step 1/1.</text>
</comment>
<evidence type="ECO:0000256" key="2">
    <source>
        <dbReference type="ARBA" id="ARBA00022642"/>
    </source>
</evidence>
<sequence length="254" mass="27333">MMVGILGCGAIANIITNFASEGKLGVDLKFFYDRDMERAENLASQVDGIVVLNINDMLDQVDLVIESASPQAVMEVVPHILERGKDVIVMSLGALMDPALRNHLDEIAKQNNSKIYAPSGAVVGLDGIKAASIGKIREVSLVTRKPPKSLGISTDKETILYEGKARDAVRKFPVNINVAAALTIACGKEVDVKIIADPAVDRNCHEVHVVGDFGELKTTTQNIRCATNPKTSILAAYSAIKLLKSLNENLKILT</sequence>
<dbReference type="GO" id="GO:0033735">
    <property type="term" value="F:aspartate dehydrogenase [NAD(P)+] activity"/>
    <property type="evidence" value="ECO:0007669"/>
    <property type="project" value="UniProtKB-EC"/>
</dbReference>
<dbReference type="NCBIfam" id="NF009829">
    <property type="entry name" value="PRK13303.1-4"/>
    <property type="match status" value="1"/>
</dbReference>
<accession>A0A8T5UT43</accession>
<evidence type="ECO:0000256" key="1">
    <source>
        <dbReference type="ARBA" id="ARBA00008331"/>
    </source>
</evidence>
<dbReference type="GO" id="GO:0016639">
    <property type="term" value="F:oxidoreductase activity, acting on the CH-NH2 group of donors, NAD or NADP as acceptor"/>
    <property type="evidence" value="ECO:0007669"/>
    <property type="project" value="UniProtKB-UniRule"/>
</dbReference>
<comment type="similarity">
    <text evidence="1 6">Belongs to the L-aspartate dehydrogenase family.</text>
</comment>
<dbReference type="InterPro" id="IPR011182">
    <property type="entry name" value="L-Asp_DH"/>
</dbReference>
<dbReference type="GO" id="GO:0050661">
    <property type="term" value="F:NADP binding"/>
    <property type="evidence" value="ECO:0007669"/>
    <property type="project" value="UniProtKB-UniRule"/>
</dbReference>
<feature type="domain" description="Aspartate dehydrogenase" evidence="7">
    <location>
        <begin position="155"/>
        <end position="240"/>
    </location>
</feature>
<dbReference type="AlphaFoldDB" id="A0A8T5UT43"/>
<evidence type="ECO:0000256" key="6">
    <source>
        <dbReference type="HAMAP-Rule" id="MF_01265"/>
    </source>
</evidence>
<protein>
    <recommendedName>
        <fullName evidence="6">L-aspartate dehydrogenase</fullName>
        <ecNumber evidence="6">1.4.1.21</ecNumber>
    </recommendedName>
</protein>
<dbReference type="PIRSF" id="PIRSF005227">
    <property type="entry name" value="Asp_dh_NAD_syn"/>
    <property type="match status" value="1"/>
</dbReference>
<proteinExistence type="inferred from homology"/>
<keyword evidence="3 6" id="KW-0521">NADP</keyword>
<dbReference type="SUPFAM" id="SSF55347">
    <property type="entry name" value="Glyceraldehyde-3-phosphate dehydrogenase-like, C-terminal domain"/>
    <property type="match status" value="1"/>
</dbReference>
<gene>
    <name evidence="6" type="primary">nadX</name>
    <name evidence="9" type="ORF">K8N75_03645</name>
</gene>
<dbReference type="GO" id="GO:0051287">
    <property type="term" value="F:NAD binding"/>
    <property type="evidence" value="ECO:0007669"/>
    <property type="project" value="UniProtKB-UniRule"/>
</dbReference>
<evidence type="ECO:0000313" key="9">
    <source>
        <dbReference type="EMBL" id="MBZ2165136.1"/>
    </source>
</evidence>